<dbReference type="InterPro" id="IPR036102">
    <property type="entry name" value="OsmC/Ohrsf"/>
</dbReference>
<keyword evidence="2" id="KW-1185">Reference proteome</keyword>
<dbReference type="RefSeq" id="WP_109327560.1">
    <property type="nucleotide sequence ID" value="NZ_CP029353.1"/>
</dbReference>
<dbReference type="Pfam" id="PF02566">
    <property type="entry name" value="OsmC"/>
    <property type="match status" value="1"/>
</dbReference>
<sequence length="139" mass="15066">MKARVTWVDGRMFVGESGSGHAVVMDGAPESGGRNLGIRPMEMLLIGMGGCTSFDVVMILEKGRQVITDCEVSIEAERAETDPKVFTRIHAHFVVTGRNLDPAKVERAIALSAEKYCSASIMLGQTATITHDFEVREAP</sequence>
<dbReference type="NCBIfam" id="NF008009">
    <property type="entry name" value="PRK10738.1"/>
    <property type="match status" value="1"/>
</dbReference>
<protein>
    <submittedName>
        <fullName evidence="1">OsmC family protein</fullName>
    </submittedName>
</protein>
<reference evidence="2" key="1">
    <citation type="submission" date="2018-05" db="EMBL/GenBank/DDBJ databases">
        <title>Azospirillum thermophila sp. nov., a novel isolated from hot spring.</title>
        <authorList>
            <person name="Zhao Z."/>
        </authorList>
    </citation>
    <scope>NUCLEOTIDE SEQUENCE [LARGE SCALE GENOMIC DNA]</scope>
    <source>
        <strain evidence="2">CFH 70021</strain>
    </source>
</reference>
<evidence type="ECO:0000313" key="1">
    <source>
        <dbReference type="EMBL" id="AWK86937.1"/>
    </source>
</evidence>
<dbReference type="AlphaFoldDB" id="A0A2S2CRL5"/>
<name>A0A2S2CRL5_9PROT</name>
<dbReference type="PANTHER" id="PTHR34352">
    <property type="entry name" value="PROTEIN YHFA"/>
    <property type="match status" value="1"/>
</dbReference>
<dbReference type="Gene3D" id="2.20.25.10">
    <property type="match status" value="1"/>
</dbReference>
<accession>A0A2S2CRL5</accession>
<dbReference type="PANTHER" id="PTHR34352:SF1">
    <property type="entry name" value="PROTEIN YHFA"/>
    <property type="match status" value="1"/>
</dbReference>
<dbReference type="SUPFAM" id="SSF82784">
    <property type="entry name" value="OsmC-like"/>
    <property type="match status" value="1"/>
</dbReference>
<dbReference type="OrthoDB" id="9804010at2"/>
<dbReference type="InterPro" id="IPR015946">
    <property type="entry name" value="KH_dom-like_a/b"/>
</dbReference>
<proteinExistence type="predicted"/>
<dbReference type="KEGG" id="azz:DEW08_12475"/>
<organism evidence="1 2">
    <name type="scientific">Azospirillum thermophilum</name>
    <dbReference type="NCBI Taxonomy" id="2202148"/>
    <lineage>
        <taxon>Bacteria</taxon>
        <taxon>Pseudomonadati</taxon>
        <taxon>Pseudomonadota</taxon>
        <taxon>Alphaproteobacteria</taxon>
        <taxon>Rhodospirillales</taxon>
        <taxon>Azospirillaceae</taxon>
        <taxon>Azospirillum</taxon>
    </lineage>
</organism>
<dbReference type="Gene3D" id="3.30.300.20">
    <property type="match status" value="1"/>
</dbReference>
<dbReference type="EMBL" id="CP029353">
    <property type="protein sequence ID" value="AWK86937.1"/>
    <property type="molecule type" value="Genomic_DNA"/>
</dbReference>
<evidence type="ECO:0000313" key="2">
    <source>
        <dbReference type="Proteomes" id="UP000245629"/>
    </source>
</evidence>
<dbReference type="Proteomes" id="UP000245629">
    <property type="component" value="Chromosome 2"/>
</dbReference>
<gene>
    <name evidence="1" type="ORF">DEW08_12475</name>
</gene>
<dbReference type="InterPro" id="IPR003718">
    <property type="entry name" value="OsmC/Ohr_fam"/>
</dbReference>